<evidence type="ECO:0008006" key="3">
    <source>
        <dbReference type="Google" id="ProtNLM"/>
    </source>
</evidence>
<dbReference type="AlphaFoldDB" id="A0A1Z4LM88"/>
<accession>A0A1Z4LM88</accession>
<name>A0A1Z4LM88_9CYAN</name>
<organism evidence="1 2">
    <name type="scientific">Calothrix parasitica NIES-267</name>
    <dbReference type="NCBI Taxonomy" id="1973488"/>
    <lineage>
        <taxon>Bacteria</taxon>
        <taxon>Bacillati</taxon>
        <taxon>Cyanobacteriota</taxon>
        <taxon>Cyanophyceae</taxon>
        <taxon>Nostocales</taxon>
        <taxon>Calotrichaceae</taxon>
        <taxon>Calothrix</taxon>
    </lineage>
</organism>
<dbReference type="Proteomes" id="UP000218418">
    <property type="component" value="Chromosome"/>
</dbReference>
<protein>
    <recommendedName>
        <fullName evidence="3">Carboxypeptidase regulatory-like domain-containing protein</fullName>
    </recommendedName>
</protein>
<dbReference type="GO" id="GO:0030246">
    <property type="term" value="F:carbohydrate binding"/>
    <property type="evidence" value="ECO:0007669"/>
    <property type="project" value="InterPro"/>
</dbReference>
<gene>
    <name evidence="1" type="ORF">NIES267_18260</name>
</gene>
<evidence type="ECO:0000313" key="2">
    <source>
        <dbReference type="Proteomes" id="UP000218418"/>
    </source>
</evidence>
<dbReference type="InterPro" id="IPR013784">
    <property type="entry name" value="Carb-bd-like_fold"/>
</dbReference>
<proteinExistence type="predicted"/>
<evidence type="ECO:0000313" key="1">
    <source>
        <dbReference type="EMBL" id="BAY82347.1"/>
    </source>
</evidence>
<dbReference type="OrthoDB" id="580948at2"/>
<keyword evidence="2" id="KW-1185">Reference proteome</keyword>
<dbReference type="EMBL" id="AP018227">
    <property type="protein sequence ID" value="BAY82347.1"/>
    <property type="molecule type" value="Genomic_DNA"/>
</dbReference>
<reference evidence="1 2" key="1">
    <citation type="submission" date="2017-06" db="EMBL/GenBank/DDBJ databases">
        <title>Genome sequencing of cyanobaciteial culture collection at National Institute for Environmental Studies (NIES).</title>
        <authorList>
            <person name="Hirose Y."/>
            <person name="Shimura Y."/>
            <person name="Fujisawa T."/>
            <person name="Nakamura Y."/>
            <person name="Kawachi M."/>
        </authorList>
    </citation>
    <scope>NUCLEOTIDE SEQUENCE [LARGE SCALE GENOMIC DNA]</scope>
    <source>
        <strain evidence="1 2">NIES-267</strain>
    </source>
</reference>
<dbReference type="SUPFAM" id="SSF49452">
    <property type="entry name" value="Starch-binding domain-like"/>
    <property type="match status" value="1"/>
</dbReference>
<sequence>MKRLYWVLTLIPITIIKTTPKAIAQTSINISELNDIKLDDSENYKTPEDLIERLKQSKSKKIRDLRNSLLKDINKLDKPLDIPKNISDSSINIASTNFTTFPVGLNVGKRNVKASVLIKGNEDGSRAIDFQNWLLPYDAVIQTLKLNVTTLPDGQLEIRSPGIVTRINPEQLRNDSELGLVFSVADLQRLFGVKSKFDIEEYAIVFDVPWLNRRNNRVGQAEIPVILDGLPRFQPGSFNIAAVEQRIDASGSENGSTNFRGDFQAVGTAFDGSWFVRANQPDLWDGGSWNISEAQYLRQTDKTDYFVGSQPSFWQRLGTGGDYWGLTFIQRQGFEPPQNFGGGTSDPRQRLQADKIGRTVTGRAEPGTLVRLVQGFGNNVIGEILVDSSGIYRFENITAKRGIGNFVVFLYPQGRLTAQPEIRDARFTTVPGQIPAGASAWVVSGGLQRDFSGNDSLLGNFSEFRGGIARRLGVSETLTLGFGGVYDESLRGLAEIFFRPKNIPLQVAVSALAGDGIDVISDIRYEPSDNLIASFTSDRLSNRFNVNWRLSSGLSLFANTSNRNASAAGLQFNYSSKNFYTFGRASLDTDSNLRWNLLQRLGKLGLNLQGNEIGTSSELAYNFSSARYSNTGSSLLLNYDTRSNNGNSDNLLTLGWRYRSPQRAFDGNYVWQAELSYGLGSQGNGIVATLGTTVLPGIMLQGRYQGVSLTRNDSSFSINLVSGLNLQQGIRPGDRRSRYFRTQGGLMIKPFLDSNNNGKRDSGEKIYTDNSDLLLMVNNQSIKKWRSHVQNDRINVRLAPGSYRLDIDPAGFPLDWQTNKNAIAVDVVAGSYTPIMIPFTRSYTRTGVVTNSTGEAVAGTRVEAIGKDIRKFSVTNGAGVYYLEGLQEGEYKLQINGKSVGELKIEQSEEAFKELNLRY</sequence>